<dbReference type="InterPro" id="IPR018711">
    <property type="entry name" value="NAGPA"/>
</dbReference>
<dbReference type="GO" id="GO:0016798">
    <property type="term" value="F:hydrolase activity, acting on glycosyl bonds"/>
    <property type="evidence" value="ECO:0007669"/>
    <property type="project" value="UniProtKB-KW"/>
</dbReference>
<evidence type="ECO:0000259" key="1">
    <source>
        <dbReference type="Pfam" id="PF09992"/>
    </source>
</evidence>
<gene>
    <name evidence="2" type="ORF">H6G03_20645</name>
</gene>
<proteinExistence type="predicted"/>
<dbReference type="RefSeq" id="WP_190467750.1">
    <property type="nucleotide sequence ID" value="NZ_JACJPW010000055.1"/>
</dbReference>
<feature type="domain" description="Phosphodiester glycosidase" evidence="1">
    <location>
        <begin position="113"/>
        <end position="281"/>
    </location>
</feature>
<accession>A0A926VGN2</accession>
<keyword evidence="2" id="KW-0326">Glycosidase</keyword>
<dbReference type="Proteomes" id="UP000641646">
    <property type="component" value="Unassembled WGS sequence"/>
</dbReference>
<keyword evidence="3" id="KW-1185">Reference proteome</keyword>
<reference evidence="2" key="1">
    <citation type="journal article" date="2015" name="ISME J.">
        <title>Draft Genome Sequence of Streptomyces incarnatus NRRL8089, which Produces the Nucleoside Antibiotic Sinefungin.</title>
        <authorList>
            <person name="Oshima K."/>
            <person name="Hattori M."/>
            <person name="Shimizu H."/>
            <person name="Fukuda K."/>
            <person name="Nemoto M."/>
            <person name="Inagaki K."/>
            <person name="Tamura T."/>
        </authorList>
    </citation>
    <scope>NUCLEOTIDE SEQUENCE</scope>
    <source>
        <strain evidence="2">FACHB-1375</strain>
    </source>
</reference>
<organism evidence="2 3">
    <name type="scientific">Aerosakkonema funiforme FACHB-1375</name>
    <dbReference type="NCBI Taxonomy" id="2949571"/>
    <lineage>
        <taxon>Bacteria</taxon>
        <taxon>Bacillati</taxon>
        <taxon>Cyanobacteriota</taxon>
        <taxon>Cyanophyceae</taxon>
        <taxon>Oscillatoriophycideae</taxon>
        <taxon>Aerosakkonematales</taxon>
        <taxon>Aerosakkonemataceae</taxon>
        <taxon>Aerosakkonema</taxon>
    </lineage>
</organism>
<comment type="caution">
    <text evidence="2">The sequence shown here is derived from an EMBL/GenBank/DDBJ whole genome shotgun (WGS) entry which is preliminary data.</text>
</comment>
<dbReference type="AlphaFoldDB" id="A0A926VGN2"/>
<protein>
    <submittedName>
        <fullName evidence="2">Phosphodiester glycosidase family protein</fullName>
    </submittedName>
</protein>
<sequence>MQTFFTINLKQQIFISLFFAYLCSNNILSASEQISTPSVIPPGFDAVKTTKGVTLYQKNTEYVQIVDLSKGASVKLLNGDITNAGKKQGAYGGDDPQMQRQTLNQAWLNLNSSNPNAFCITNGQFFSTNSQPATNLAFPVKVNGKVISDGYAGESEYPTEKLMLEINSDRADITTFNGRSSLYSSAAPNLIVGLHENADKSINKEVGRTFVGVKDRDSNGTYETVLIFNSTAATQAHATETLRSFGADKVIMLDGGGSTQLICEGESYITSPRTIPQMLGVVSAPKPH</sequence>
<dbReference type="EMBL" id="JACJPW010000055">
    <property type="protein sequence ID" value="MBD2183437.1"/>
    <property type="molecule type" value="Genomic_DNA"/>
</dbReference>
<dbReference type="Pfam" id="PF09992">
    <property type="entry name" value="NAGPA"/>
    <property type="match status" value="1"/>
</dbReference>
<reference evidence="2" key="2">
    <citation type="submission" date="2020-08" db="EMBL/GenBank/DDBJ databases">
        <authorList>
            <person name="Chen M."/>
            <person name="Teng W."/>
            <person name="Zhao L."/>
            <person name="Hu C."/>
            <person name="Zhou Y."/>
            <person name="Han B."/>
            <person name="Song L."/>
            <person name="Shu W."/>
        </authorList>
    </citation>
    <scope>NUCLEOTIDE SEQUENCE</scope>
    <source>
        <strain evidence="2">FACHB-1375</strain>
    </source>
</reference>
<keyword evidence="2" id="KW-0378">Hydrolase</keyword>
<evidence type="ECO:0000313" key="3">
    <source>
        <dbReference type="Proteomes" id="UP000641646"/>
    </source>
</evidence>
<name>A0A926VGN2_9CYAN</name>
<evidence type="ECO:0000313" key="2">
    <source>
        <dbReference type="EMBL" id="MBD2183437.1"/>
    </source>
</evidence>